<dbReference type="EMBL" id="CM055753">
    <property type="protein sequence ID" value="KAJ7991542.1"/>
    <property type="molecule type" value="Genomic_DNA"/>
</dbReference>
<keyword evidence="2" id="KW-1185">Reference proteome</keyword>
<gene>
    <name evidence="1" type="ORF">DPEC_G00284960</name>
</gene>
<name>A0ACC2FJN1_DALPE</name>
<dbReference type="Proteomes" id="UP001157502">
    <property type="component" value="Chromosome 26"/>
</dbReference>
<proteinExistence type="predicted"/>
<sequence>MVVRSNVPPLYALCVVTSTQYSHIIGPKCCQSSIVPSAAAPFTALAFNFSLTASHPEYSLSPQLDWISFTGALILKVDSHGAGLLRVSGLR</sequence>
<evidence type="ECO:0000313" key="1">
    <source>
        <dbReference type="EMBL" id="KAJ7991542.1"/>
    </source>
</evidence>
<comment type="caution">
    <text evidence="1">The sequence shown here is derived from an EMBL/GenBank/DDBJ whole genome shotgun (WGS) entry which is preliminary data.</text>
</comment>
<reference evidence="1" key="1">
    <citation type="submission" date="2021-05" db="EMBL/GenBank/DDBJ databases">
        <authorList>
            <person name="Pan Q."/>
            <person name="Jouanno E."/>
            <person name="Zahm M."/>
            <person name="Klopp C."/>
            <person name="Cabau C."/>
            <person name="Louis A."/>
            <person name="Berthelot C."/>
            <person name="Parey E."/>
            <person name="Roest Crollius H."/>
            <person name="Montfort J."/>
            <person name="Robinson-Rechavi M."/>
            <person name="Bouchez O."/>
            <person name="Lampietro C."/>
            <person name="Lopez Roques C."/>
            <person name="Donnadieu C."/>
            <person name="Postlethwait J."/>
            <person name="Bobe J."/>
            <person name="Dillon D."/>
            <person name="Chandos A."/>
            <person name="von Hippel F."/>
            <person name="Guiguen Y."/>
        </authorList>
    </citation>
    <scope>NUCLEOTIDE SEQUENCE</scope>
    <source>
        <strain evidence="1">YG-Jan2019</strain>
    </source>
</reference>
<protein>
    <submittedName>
        <fullName evidence="1">Uncharacterized protein</fullName>
    </submittedName>
</protein>
<accession>A0ACC2FJN1</accession>
<organism evidence="1 2">
    <name type="scientific">Dallia pectoralis</name>
    <name type="common">Alaska blackfish</name>
    <dbReference type="NCBI Taxonomy" id="75939"/>
    <lineage>
        <taxon>Eukaryota</taxon>
        <taxon>Metazoa</taxon>
        <taxon>Chordata</taxon>
        <taxon>Craniata</taxon>
        <taxon>Vertebrata</taxon>
        <taxon>Euteleostomi</taxon>
        <taxon>Actinopterygii</taxon>
        <taxon>Neopterygii</taxon>
        <taxon>Teleostei</taxon>
        <taxon>Protacanthopterygii</taxon>
        <taxon>Esociformes</taxon>
        <taxon>Umbridae</taxon>
        <taxon>Dallia</taxon>
    </lineage>
</organism>
<evidence type="ECO:0000313" key="2">
    <source>
        <dbReference type="Proteomes" id="UP001157502"/>
    </source>
</evidence>